<dbReference type="PANTHER" id="PTHR34406:SF1">
    <property type="entry name" value="PROTEIN YCEI"/>
    <property type="match status" value="1"/>
</dbReference>
<dbReference type="Pfam" id="PF04264">
    <property type="entry name" value="YceI"/>
    <property type="match status" value="1"/>
</dbReference>
<dbReference type="SMART" id="SM00867">
    <property type="entry name" value="YceI"/>
    <property type="match status" value="1"/>
</dbReference>
<reference evidence="3 4" key="1">
    <citation type="journal article" date="2021" name="Microbiol. Spectr.">
        <title>A Single Bacterium Capable of Oxidation and Reduction of Iron at Circumneutral pH.</title>
        <authorList>
            <person name="Kato S."/>
            <person name="Ohkuma M."/>
        </authorList>
    </citation>
    <scope>NUCLEOTIDE SEQUENCE [LARGE SCALE GENOMIC DNA]</scope>
    <source>
        <strain evidence="3 4">MIZ03</strain>
    </source>
</reference>
<evidence type="ECO:0000313" key="4">
    <source>
        <dbReference type="Proteomes" id="UP000824366"/>
    </source>
</evidence>
<evidence type="ECO:0000313" key="3">
    <source>
        <dbReference type="EMBL" id="BCO29771.1"/>
    </source>
</evidence>
<feature type="domain" description="Lipid/polyisoprenoid-binding YceI-like" evidence="2">
    <location>
        <begin position="26"/>
        <end position="186"/>
    </location>
</feature>
<dbReference type="SUPFAM" id="SSF101874">
    <property type="entry name" value="YceI-like"/>
    <property type="match status" value="1"/>
</dbReference>
<protein>
    <submittedName>
        <fullName evidence="3">Protein YceI</fullName>
    </submittedName>
</protein>
<dbReference type="PANTHER" id="PTHR34406">
    <property type="entry name" value="PROTEIN YCEI"/>
    <property type="match status" value="1"/>
</dbReference>
<feature type="chain" id="PRO_5047320607" evidence="1">
    <location>
        <begin position="26"/>
        <end position="191"/>
    </location>
</feature>
<dbReference type="InterPro" id="IPR007372">
    <property type="entry name" value="Lipid/polyisoprenoid-bd_YceI"/>
</dbReference>
<dbReference type="EMBL" id="AP024238">
    <property type="protein sequence ID" value="BCO29771.1"/>
    <property type="molecule type" value="Genomic_DNA"/>
</dbReference>
<gene>
    <name evidence="3" type="ORF">MIZ03_4695</name>
</gene>
<dbReference type="Gene3D" id="2.40.128.110">
    <property type="entry name" value="Lipid/polyisoprenoid-binding, YceI-like"/>
    <property type="match status" value="1"/>
</dbReference>
<keyword evidence="1" id="KW-0732">Signal</keyword>
<evidence type="ECO:0000259" key="2">
    <source>
        <dbReference type="SMART" id="SM00867"/>
    </source>
</evidence>
<evidence type="ECO:0000256" key="1">
    <source>
        <dbReference type="SAM" id="SignalP"/>
    </source>
</evidence>
<keyword evidence="4" id="KW-1185">Reference proteome</keyword>
<organism evidence="3 4">
    <name type="scientific">Rhodoferax lithotrophicus</name>
    <dbReference type="NCBI Taxonomy" id="2798804"/>
    <lineage>
        <taxon>Bacteria</taxon>
        <taxon>Pseudomonadati</taxon>
        <taxon>Pseudomonadota</taxon>
        <taxon>Betaproteobacteria</taxon>
        <taxon>Burkholderiales</taxon>
        <taxon>Comamonadaceae</taxon>
        <taxon>Rhodoferax</taxon>
    </lineage>
</organism>
<name>A0ABM7MTR6_9BURK</name>
<accession>A0ABM7MTR6</accession>
<dbReference type="Proteomes" id="UP000824366">
    <property type="component" value="Chromosome"/>
</dbReference>
<dbReference type="InterPro" id="IPR036761">
    <property type="entry name" value="TTHA0802/YceI-like_sf"/>
</dbReference>
<feature type="signal peptide" evidence="1">
    <location>
        <begin position="1"/>
        <end position="25"/>
    </location>
</feature>
<proteinExistence type="predicted"/>
<sequence>MMNTPQTLTVLVSALLASLALPAAAQQKLLPAQSELNFAAKQMGVPINGHFKKFDAQVSFDPAKLASSKVAFTVDMGSATLGSKEMDSELPTATWFNVPKFPQASFNSSAIKALGAGKFEVTGQLAIKGQVQNVQVPLSMTQTGAITVATGVLPIKRLAFKIGDGDWADTSMVADDVQVRFKLSLSGVSKL</sequence>